<dbReference type="EnsemblBacteria" id="BAC46519">
    <property type="protein sequence ID" value="BAC46519"/>
    <property type="gene ID" value="BAC46519"/>
</dbReference>
<evidence type="ECO:0000313" key="4">
    <source>
        <dbReference type="Proteomes" id="UP000002526"/>
    </source>
</evidence>
<evidence type="ECO:0000256" key="1">
    <source>
        <dbReference type="ARBA" id="ARBA00004370"/>
    </source>
</evidence>
<dbReference type="OrthoDB" id="9798632at2"/>
<name>Q89V04_BRADU</name>
<dbReference type="AlphaFoldDB" id="Q89V04"/>
<sequence>MGCLGNADRCILRRHRGRRMSRDAVGDVPMQVIIFGATGMVGQGVLRECLVDAGIDRVLVVGRSPTGVRNAKLTEIIHDDFTNYSAIESQLTGFDACFFCLGVSSIGMSEERYRHLTYDLTLAAATTLARLNPQMTFTYVTGAHTDSTEQGSRMWARVKGKTENDLLKLPFKGAYMFRPGAIQPLHGARSKTAWVQAVYAATWPLWSVLRRISPRLVTSTEQMGRAMIRVAREGYPRKVLEMEDINSL</sequence>
<dbReference type="eggNOG" id="COG0702">
    <property type="taxonomic scope" value="Bacteria"/>
</dbReference>
<dbReference type="PANTHER" id="PTHR14097:SF8">
    <property type="entry name" value="NAD(P)-BINDING DOMAIN-CONTAINING PROTEIN"/>
    <property type="match status" value="1"/>
</dbReference>
<dbReference type="STRING" id="224911.AAV28_03165"/>
<dbReference type="SUPFAM" id="SSF51735">
    <property type="entry name" value="NAD(P)-binding Rossmann-fold domains"/>
    <property type="match status" value="1"/>
</dbReference>
<dbReference type="EMBL" id="BA000040">
    <property type="protein sequence ID" value="BAC46519.1"/>
    <property type="molecule type" value="Genomic_DNA"/>
</dbReference>
<organism evidence="3 4">
    <name type="scientific">Bradyrhizobium diazoefficiens (strain JCM 10833 / BCRC 13528 / IAM 13628 / NBRC 14792 / USDA 110)</name>
    <dbReference type="NCBI Taxonomy" id="224911"/>
    <lineage>
        <taxon>Bacteria</taxon>
        <taxon>Pseudomonadati</taxon>
        <taxon>Pseudomonadota</taxon>
        <taxon>Alphaproteobacteria</taxon>
        <taxon>Hyphomicrobiales</taxon>
        <taxon>Nitrobacteraceae</taxon>
        <taxon>Bradyrhizobium</taxon>
    </lineage>
</organism>
<dbReference type="PANTHER" id="PTHR14097">
    <property type="entry name" value="OXIDOREDUCTASE HTATIP2"/>
    <property type="match status" value="1"/>
</dbReference>
<dbReference type="Pfam" id="PF01370">
    <property type="entry name" value="Epimerase"/>
    <property type="match status" value="1"/>
</dbReference>
<accession>Q89V04</accession>
<keyword evidence="4" id="KW-1185">Reference proteome</keyword>
<feature type="domain" description="NAD-dependent epimerase/dehydratase" evidence="2">
    <location>
        <begin position="32"/>
        <end position="117"/>
    </location>
</feature>
<dbReference type="InterPro" id="IPR001509">
    <property type="entry name" value="Epimerase_deHydtase"/>
</dbReference>
<dbReference type="GO" id="GO:0016646">
    <property type="term" value="F:oxidoreductase activity, acting on the CH-NH group of donors, NAD or NADP as acceptor"/>
    <property type="evidence" value="ECO:0000318"/>
    <property type="project" value="GO_Central"/>
</dbReference>
<dbReference type="InterPro" id="IPR036291">
    <property type="entry name" value="NAD(P)-bd_dom_sf"/>
</dbReference>
<dbReference type="InParanoid" id="Q89V04"/>
<dbReference type="FunCoup" id="Q89V04">
    <property type="interactions" value="306"/>
</dbReference>
<dbReference type="KEGG" id="bja:blr1254"/>
<dbReference type="Proteomes" id="UP000002526">
    <property type="component" value="Chromosome"/>
</dbReference>
<dbReference type="HOGENOM" id="CLU_071330_5_2_5"/>
<protein>
    <submittedName>
        <fullName evidence="3">Blr1254 protein</fullName>
    </submittedName>
</protein>
<comment type="subcellular location">
    <subcellularLocation>
        <location evidence="1">Membrane</location>
    </subcellularLocation>
</comment>
<proteinExistence type="predicted"/>
<dbReference type="Gene3D" id="3.40.50.720">
    <property type="entry name" value="NAD(P)-binding Rossmann-like Domain"/>
    <property type="match status" value="1"/>
</dbReference>
<reference evidence="4" key="1">
    <citation type="journal article" date="2002" name="DNA Res.">
        <title>Complete genomic sequence of nitrogen-fixing symbiotic bacterium Bradyrhizobium japonicum USDA110.</title>
        <authorList>
            <person name="Kaneko T."/>
            <person name="Nakamura Y."/>
            <person name="Sato S."/>
            <person name="Minamisawa K."/>
            <person name="Uchiumi T."/>
            <person name="Sasamoto S."/>
            <person name="Watanabe A."/>
            <person name="Idesawa K."/>
            <person name="Iriguchi M."/>
            <person name="Kawashima K."/>
            <person name="Kohara M."/>
            <person name="Matsumoto M."/>
            <person name="Shimpo S."/>
            <person name="Tsuruoka H."/>
            <person name="Wada T."/>
            <person name="Yamada M."/>
            <person name="Tabata S."/>
        </authorList>
    </citation>
    <scope>NUCLEOTIDE SEQUENCE [LARGE SCALE GENOMIC DNA]</scope>
    <source>
        <strain evidence="4">JCM 10833 / BCRC 13528 / IAM 13628 / NBRC 14792 / USDA 110</strain>
    </source>
</reference>
<evidence type="ECO:0000259" key="2">
    <source>
        <dbReference type="Pfam" id="PF01370"/>
    </source>
</evidence>
<dbReference type="GO" id="GO:0016020">
    <property type="term" value="C:membrane"/>
    <property type="evidence" value="ECO:0007669"/>
    <property type="project" value="UniProtKB-SubCell"/>
</dbReference>
<gene>
    <name evidence="3" type="ordered locus">blr1254</name>
</gene>
<dbReference type="PATRIC" id="fig|224911.5.peg.1301"/>
<evidence type="ECO:0000313" key="3">
    <source>
        <dbReference type="EMBL" id="BAC46519.1"/>
    </source>
</evidence>